<proteinExistence type="predicted"/>
<dbReference type="Proteomes" id="UP000886520">
    <property type="component" value="Chromosome 16"/>
</dbReference>
<evidence type="ECO:0000313" key="2">
    <source>
        <dbReference type="EMBL" id="KAI5067896.1"/>
    </source>
</evidence>
<protein>
    <recommendedName>
        <fullName evidence="1">Protein kinase domain-containing protein</fullName>
    </recommendedName>
</protein>
<dbReference type="AlphaFoldDB" id="A0A9D4UHA1"/>
<accession>A0A9D4UHA1</accession>
<dbReference type="EMBL" id="JABFUD020000016">
    <property type="protein sequence ID" value="KAI5067896.1"/>
    <property type="molecule type" value="Genomic_DNA"/>
</dbReference>
<dbReference type="Gene3D" id="1.10.510.10">
    <property type="entry name" value="Transferase(Phosphotransferase) domain 1"/>
    <property type="match status" value="1"/>
</dbReference>
<sequence>MEEEVWEKLATETPLKVEYIQKLWEFWIKERPNYIEFLKCTLPVVMAVSGNFAPFLASGVATTLWEEFQKVDEALRVPSRFSKLSLCDPGRTAEHHLLSARNYSLCSSSTAKSGPPLLFQDKGVEALGCDMCDHHHPAAPKDAIVEELFPKDDWCKVMSATDTKSESKLKTVFDNHREKALELANFVFVKPKKELCDPKIPDFVLVDKEYWESPTTETVGALLFAQSTTESSKSYSTTYAVGEAVAVSQVLLRSASQMRHFIFTGVTNCKNVRWFRVERPGIIGNYNGSRCAETPLVRESLAGMMCCAKENLGICLQRSIVVGRRNIACGGHSISMDVSNLERLQGIKGIPKIVMSDPPSVLLITPVAEQFNLAQLCKNKMYNRVGELVETLECAHNRGIVNRDIRIANILIAEDQFIIVDWGFATSSNEPEEYAGTSHFASTRVLKILEEGHYTLVFEPSDDLVSLVRSLYAFTRLSGMRVHSGVA</sequence>
<evidence type="ECO:0000259" key="1">
    <source>
        <dbReference type="PROSITE" id="PS50011"/>
    </source>
</evidence>
<reference evidence="2" key="1">
    <citation type="submission" date="2021-01" db="EMBL/GenBank/DDBJ databases">
        <title>Adiantum capillus-veneris genome.</title>
        <authorList>
            <person name="Fang Y."/>
            <person name="Liao Q."/>
        </authorList>
    </citation>
    <scope>NUCLEOTIDE SEQUENCE</scope>
    <source>
        <strain evidence="2">H3</strain>
        <tissue evidence="2">Leaf</tissue>
    </source>
</reference>
<gene>
    <name evidence="2" type="ORF">GOP47_0016241</name>
</gene>
<organism evidence="2 3">
    <name type="scientific">Adiantum capillus-veneris</name>
    <name type="common">Maidenhair fern</name>
    <dbReference type="NCBI Taxonomy" id="13818"/>
    <lineage>
        <taxon>Eukaryota</taxon>
        <taxon>Viridiplantae</taxon>
        <taxon>Streptophyta</taxon>
        <taxon>Embryophyta</taxon>
        <taxon>Tracheophyta</taxon>
        <taxon>Polypodiopsida</taxon>
        <taxon>Polypodiidae</taxon>
        <taxon>Polypodiales</taxon>
        <taxon>Pteridineae</taxon>
        <taxon>Pteridaceae</taxon>
        <taxon>Vittarioideae</taxon>
        <taxon>Adiantum</taxon>
    </lineage>
</organism>
<dbReference type="GO" id="GO:0004672">
    <property type="term" value="F:protein kinase activity"/>
    <property type="evidence" value="ECO:0007669"/>
    <property type="project" value="InterPro"/>
</dbReference>
<keyword evidence="3" id="KW-1185">Reference proteome</keyword>
<dbReference type="OrthoDB" id="2353287at2759"/>
<name>A0A9D4UHA1_ADICA</name>
<dbReference type="InterPro" id="IPR011009">
    <property type="entry name" value="Kinase-like_dom_sf"/>
</dbReference>
<comment type="caution">
    <text evidence="2">The sequence shown here is derived from an EMBL/GenBank/DDBJ whole genome shotgun (WGS) entry which is preliminary data.</text>
</comment>
<dbReference type="PROSITE" id="PS50011">
    <property type="entry name" value="PROTEIN_KINASE_DOM"/>
    <property type="match status" value="1"/>
</dbReference>
<dbReference type="GO" id="GO:0005524">
    <property type="term" value="F:ATP binding"/>
    <property type="evidence" value="ECO:0007669"/>
    <property type="project" value="InterPro"/>
</dbReference>
<dbReference type="Pfam" id="PF00069">
    <property type="entry name" value="Pkinase"/>
    <property type="match status" value="1"/>
</dbReference>
<dbReference type="SUPFAM" id="SSF56112">
    <property type="entry name" value="Protein kinase-like (PK-like)"/>
    <property type="match status" value="1"/>
</dbReference>
<evidence type="ECO:0000313" key="3">
    <source>
        <dbReference type="Proteomes" id="UP000886520"/>
    </source>
</evidence>
<dbReference type="InterPro" id="IPR000719">
    <property type="entry name" value="Prot_kinase_dom"/>
</dbReference>
<feature type="domain" description="Protein kinase" evidence="1">
    <location>
        <begin position="213"/>
        <end position="487"/>
    </location>
</feature>